<evidence type="ECO:0000313" key="2">
    <source>
        <dbReference type="EMBL" id="KAB2934674.1"/>
    </source>
</evidence>
<dbReference type="CDD" id="cd06142">
    <property type="entry name" value="RNaseD_exo"/>
    <property type="match status" value="1"/>
</dbReference>
<dbReference type="Gene3D" id="3.30.420.10">
    <property type="entry name" value="Ribonuclease H-like superfamily/Ribonuclease H"/>
    <property type="match status" value="1"/>
</dbReference>
<dbReference type="GO" id="GO:0003676">
    <property type="term" value="F:nucleic acid binding"/>
    <property type="evidence" value="ECO:0007669"/>
    <property type="project" value="InterPro"/>
</dbReference>
<dbReference type="InterPro" id="IPR012337">
    <property type="entry name" value="RNaseH-like_sf"/>
</dbReference>
<gene>
    <name evidence="2" type="ORF">F9K24_02530</name>
</gene>
<evidence type="ECO:0000259" key="1">
    <source>
        <dbReference type="SMART" id="SM00474"/>
    </source>
</evidence>
<proteinExistence type="predicted"/>
<dbReference type="PANTHER" id="PTHR47649:SF1">
    <property type="entry name" value="RIBONUCLEASE D"/>
    <property type="match status" value="1"/>
</dbReference>
<protein>
    <submittedName>
        <fullName evidence="2">Ribonuclease D</fullName>
    </submittedName>
</protein>
<feature type="domain" description="3'-5' exonuclease" evidence="1">
    <location>
        <begin position="4"/>
        <end position="173"/>
    </location>
</feature>
<dbReference type="SUPFAM" id="SSF53098">
    <property type="entry name" value="Ribonuclease H-like"/>
    <property type="match status" value="1"/>
</dbReference>
<dbReference type="Pfam" id="PF01612">
    <property type="entry name" value="DNA_pol_A_exo1"/>
    <property type="match status" value="1"/>
</dbReference>
<dbReference type="AlphaFoldDB" id="A0A833LYE9"/>
<dbReference type="InterPro" id="IPR051086">
    <property type="entry name" value="RNase_D-like"/>
</dbReference>
<dbReference type="Proteomes" id="UP000460298">
    <property type="component" value="Unassembled WGS sequence"/>
</dbReference>
<dbReference type="InterPro" id="IPR002562">
    <property type="entry name" value="3'-5'_exonuclease_dom"/>
</dbReference>
<accession>A0A833LYE9</accession>
<evidence type="ECO:0000313" key="3">
    <source>
        <dbReference type="Proteomes" id="UP000460298"/>
    </source>
</evidence>
<dbReference type="InterPro" id="IPR036397">
    <property type="entry name" value="RNaseH_sf"/>
</dbReference>
<dbReference type="GO" id="GO:0006139">
    <property type="term" value="P:nucleobase-containing compound metabolic process"/>
    <property type="evidence" value="ECO:0007669"/>
    <property type="project" value="InterPro"/>
</dbReference>
<comment type="caution">
    <text evidence="2">The sequence shown here is derived from an EMBL/GenBank/DDBJ whole genome shotgun (WGS) entry which is preliminary data.</text>
</comment>
<sequence length="206" mass="23971">MQRARLVKQDIPNDIYEEFLTATELGVDCEMMGLNPHRDRLCLIQVARENGSCALVQVDEANPPALLKQLFESEKIAKIFHYARADCAFLQIRLRIQVKNLYCTKLASRMARTYTDRHGLKELVKEFTGDNLDKSITSTDWGRPELTDDQMLYAQSDVIYLFHLRRVLNGMLQREKRDDIFARALQFLPDRIEMDVRGFGDDVFNH</sequence>
<dbReference type="SMART" id="SM00474">
    <property type="entry name" value="35EXOc"/>
    <property type="match status" value="1"/>
</dbReference>
<dbReference type="GO" id="GO:0008408">
    <property type="term" value="F:3'-5' exonuclease activity"/>
    <property type="evidence" value="ECO:0007669"/>
    <property type="project" value="InterPro"/>
</dbReference>
<name>A0A833LYE9_9LEPT</name>
<reference evidence="2 3" key="1">
    <citation type="submission" date="2019-10" db="EMBL/GenBank/DDBJ databases">
        <title>Extracellular Electron Transfer in a Candidatus Methanoperedens spp. Enrichment Culture.</title>
        <authorList>
            <person name="Berger S."/>
            <person name="Rangel Shaw D."/>
            <person name="Berben T."/>
            <person name="In 'T Zandt M."/>
            <person name="Frank J."/>
            <person name="Reimann J."/>
            <person name="Jetten M.S.M."/>
            <person name="Welte C.U."/>
        </authorList>
    </citation>
    <scope>NUCLEOTIDE SEQUENCE [LARGE SCALE GENOMIC DNA]</scope>
    <source>
        <strain evidence="2">SB12</strain>
    </source>
</reference>
<organism evidence="2 3">
    <name type="scientific">Leptonema illini</name>
    <dbReference type="NCBI Taxonomy" id="183"/>
    <lineage>
        <taxon>Bacteria</taxon>
        <taxon>Pseudomonadati</taxon>
        <taxon>Spirochaetota</taxon>
        <taxon>Spirochaetia</taxon>
        <taxon>Leptospirales</taxon>
        <taxon>Leptospiraceae</taxon>
        <taxon>Leptonema</taxon>
    </lineage>
</organism>
<dbReference type="PANTHER" id="PTHR47649">
    <property type="entry name" value="RIBONUCLEASE D"/>
    <property type="match status" value="1"/>
</dbReference>
<dbReference type="EMBL" id="WBUI01000002">
    <property type="protein sequence ID" value="KAB2934674.1"/>
    <property type="molecule type" value="Genomic_DNA"/>
</dbReference>